<dbReference type="InterPro" id="IPR050194">
    <property type="entry name" value="Glycosyltransferase_grp1"/>
</dbReference>
<feature type="domain" description="Glycosyltransferase subfamily 4-like N-terminal" evidence="3">
    <location>
        <begin position="15"/>
        <end position="186"/>
    </location>
</feature>
<dbReference type="GO" id="GO:1901137">
    <property type="term" value="P:carbohydrate derivative biosynthetic process"/>
    <property type="evidence" value="ECO:0007669"/>
    <property type="project" value="UniProtKB-ARBA"/>
</dbReference>
<keyword evidence="5" id="KW-1185">Reference proteome</keyword>
<dbReference type="GO" id="GO:0016757">
    <property type="term" value="F:glycosyltransferase activity"/>
    <property type="evidence" value="ECO:0007669"/>
    <property type="project" value="UniProtKB-KW"/>
</dbReference>
<dbReference type="InterPro" id="IPR028098">
    <property type="entry name" value="Glyco_trans_4-like_N"/>
</dbReference>
<gene>
    <name evidence="4" type="ORF">Aru02nite_28200</name>
</gene>
<reference evidence="4" key="1">
    <citation type="submission" date="2021-01" db="EMBL/GenBank/DDBJ databases">
        <title>Whole genome shotgun sequence of Actinocatenispora rupis NBRC 107355.</title>
        <authorList>
            <person name="Komaki H."/>
            <person name="Tamura T."/>
        </authorList>
    </citation>
    <scope>NUCLEOTIDE SEQUENCE</scope>
    <source>
        <strain evidence="4">NBRC 107355</strain>
    </source>
</reference>
<keyword evidence="2" id="KW-0808">Transferase</keyword>
<dbReference type="PANTHER" id="PTHR45947">
    <property type="entry name" value="SULFOQUINOVOSYL TRANSFERASE SQD2"/>
    <property type="match status" value="1"/>
</dbReference>
<evidence type="ECO:0000256" key="1">
    <source>
        <dbReference type="ARBA" id="ARBA00022676"/>
    </source>
</evidence>
<protein>
    <submittedName>
        <fullName evidence="4">Glycosyltransferase WbuB</fullName>
    </submittedName>
</protein>
<dbReference type="RefSeq" id="WP_203657918.1">
    <property type="nucleotide sequence ID" value="NZ_BAAAZM010000005.1"/>
</dbReference>
<dbReference type="Gene3D" id="3.40.50.2000">
    <property type="entry name" value="Glycogen Phosphorylase B"/>
    <property type="match status" value="2"/>
</dbReference>
<comment type="caution">
    <text evidence="4">The sequence shown here is derived from an EMBL/GenBank/DDBJ whole genome shotgun (WGS) entry which is preliminary data.</text>
</comment>
<sequence>MTRHVAVVVENVPLGVDIRLRKQVVDLLAAGYRVSVVSMRDADNAPYRRMPGLTLLEYPPSPEGSGMAGYVREYAAAFGWAAVHLARLRARGRIDVLQLCQPPDVYFPLARVLRWLGARVVVDQRDLMPEVFTARYEHPRPAVLAALRFLERRSQRVAHRTVCVNEYLRDRLAAAGGRHVDVVRNGPVLARVDQAKRDPKLRKGFRHLVVWSGKMGRQDRLDLAMRVVAEIVHGQDRTDCGFAFLGDGECLDEMRALAVELGVEKYVWLPGWVSEEQVFAYLASASLGLDTTLQAEVTPVKALEYLAFGLPLVSFDLPETRRIAAGAGVLVPPGEVETLAKEIVRLLDDRGARRRLGTVGRRRLRDELGWERQSAVYLEAIRRA</sequence>
<dbReference type="Pfam" id="PF13692">
    <property type="entry name" value="Glyco_trans_1_4"/>
    <property type="match status" value="1"/>
</dbReference>
<keyword evidence="1" id="KW-0328">Glycosyltransferase</keyword>
<evidence type="ECO:0000313" key="4">
    <source>
        <dbReference type="EMBL" id="GID11931.1"/>
    </source>
</evidence>
<proteinExistence type="predicted"/>
<evidence type="ECO:0000259" key="3">
    <source>
        <dbReference type="Pfam" id="PF13579"/>
    </source>
</evidence>
<name>A0A8J3NAB5_9ACTN</name>
<dbReference type="AlphaFoldDB" id="A0A8J3NAB5"/>
<accession>A0A8J3NAB5</accession>
<organism evidence="4 5">
    <name type="scientific">Actinocatenispora rupis</name>
    <dbReference type="NCBI Taxonomy" id="519421"/>
    <lineage>
        <taxon>Bacteria</taxon>
        <taxon>Bacillati</taxon>
        <taxon>Actinomycetota</taxon>
        <taxon>Actinomycetes</taxon>
        <taxon>Micromonosporales</taxon>
        <taxon>Micromonosporaceae</taxon>
        <taxon>Actinocatenispora</taxon>
    </lineage>
</organism>
<evidence type="ECO:0000313" key="5">
    <source>
        <dbReference type="Proteomes" id="UP000612808"/>
    </source>
</evidence>
<dbReference type="SUPFAM" id="SSF53756">
    <property type="entry name" value="UDP-Glycosyltransferase/glycogen phosphorylase"/>
    <property type="match status" value="1"/>
</dbReference>
<dbReference type="Pfam" id="PF13579">
    <property type="entry name" value="Glyco_trans_4_4"/>
    <property type="match status" value="1"/>
</dbReference>
<dbReference type="PANTHER" id="PTHR45947:SF3">
    <property type="entry name" value="SULFOQUINOVOSYL TRANSFERASE SQD2"/>
    <property type="match status" value="1"/>
</dbReference>
<dbReference type="Proteomes" id="UP000612808">
    <property type="component" value="Unassembled WGS sequence"/>
</dbReference>
<dbReference type="EMBL" id="BOMB01000015">
    <property type="protein sequence ID" value="GID11931.1"/>
    <property type="molecule type" value="Genomic_DNA"/>
</dbReference>
<evidence type="ECO:0000256" key="2">
    <source>
        <dbReference type="ARBA" id="ARBA00022679"/>
    </source>
</evidence>